<organism evidence="8 9">
    <name type="scientific">Gossypium stocksii</name>
    <dbReference type="NCBI Taxonomy" id="47602"/>
    <lineage>
        <taxon>Eukaryota</taxon>
        <taxon>Viridiplantae</taxon>
        <taxon>Streptophyta</taxon>
        <taxon>Embryophyta</taxon>
        <taxon>Tracheophyta</taxon>
        <taxon>Spermatophyta</taxon>
        <taxon>Magnoliopsida</taxon>
        <taxon>eudicotyledons</taxon>
        <taxon>Gunneridae</taxon>
        <taxon>Pentapetalae</taxon>
        <taxon>rosids</taxon>
        <taxon>malvids</taxon>
        <taxon>Malvales</taxon>
        <taxon>Malvaceae</taxon>
        <taxon>Malvoideae</taxon>
        <taxon>Gossypium</taxon>
    </lineage>
</organism>
<evidence type="ECO:0000259" key="7">
    <source>
        <dbReference type="Pfam" id="PF00892"/>
    </source>
</evidence>
<feature type="transmembrane region" description="Helical" evidence="6">
    <location>
        <begin position="214"/>
        <end position="232"/>
    </location>
</feature>
<gene>
    <name evidence="8" type="ORF">J1N35_032839</name>
</gene>
<dbReference type="Proteomes" id="UP000828251">
    <property type="component" value="Unassembled WGS sequence"/>
</dbReference>
<feature type="transmembrane region" description="Helical" evidence="6">
    <location>
        <begin position="322"/>
        <end position="346"/>
    </location>
</feature>
<feature type="transmembrane region" description="Helical" evidence="6">
    <location>
        <begin position="86"/>
        <end position="106"/>
    </location>
</feature>
<sequence>MTMIGGDKHLPIPPSNLTSARTANEDHMQSHLSSLSAQLCPHANVTRHLDLSAAPGSVASLPRSHILLVVLVLAYKNRGMGGWEDYKYPIAMGVLQLGYAGVALVTKAAMLQGMSPPVLVVYRQAVATLAVAPVAYLSRRKSGGPSLGLRSFSLIFLSTLVGITINQNIYYEGLYLATSSTATAMANLVPAITFVMASVVGLEKVDIRSLRSIAKIAGTVICVAGAIFMALLRGPKLLNAQALPVTESRIGPEGEHWLQGCLFLFGSASLWSIWLILQVPASASYPDHVSLSAWMCFFGTLQSAVVALFFEPNLAAWTIHSSFEIISCLFIGIFGSGVSFFVQAWCIAQRGPLFSAMFNPLCTVIATILAALLLHEEIYVGSLIGAVGVIGGLYVVLWGKAKDCQVMNKETDTESLQTNYKLDLEEPLLSDKSTHTNENNA</sequence>
<evidence type="ECO:0000256" key="1">
    <source>
        <dbReference type="ARBA" id="ARBA00004141"/>
    </source>
</evidence>
<feature type="transmembrane region" description="Helical" evidence="6">
    <location>
        <begin position="289"/>
        <end position="310"/>
    </location>
</feature>
<comment type="subcellular location">
    <subcellularLocation>
        <location evidence="1">Membrane</location>
        <topology evidence="1">Multi-pass membrane protein</topology>
    </subcellularLocation>
</comment>
<dbReference type="SUPFAM" id="SSF103481">
    <property type="entry name" value="Multidrug resistance efflux transporter EmrE"/>
    <property type="match status" value="2"/>
</dbReference>
<comment type="caution">
    <text evidence="8">The sequence shown here is derived from an EMBL/GenBank/DDBJ whole genome shotgun (WGS) entry which is preliminary data.</text>
</comment>
<feature type="transmembrane region" description="Helical" evidence="6">
    <location>
        <begin position="257"/>
        <end position="277"/>
    </location>
</feature>
<feature type="domain" description="EamA" evidence="7">
    <location>
        <begin position="260"/>
        <end position="397"/>
    </location>
</feature>
<feature type="transmembrane region" description="Helical" evidence="6">
    <location>
        <begin position="53"/>
        <end position="74"/>
    </location>
</feature>
<keyword evidence="4 6" id="KW-1133">Transmembrane helix</keyword>
<accession>A0A9D3ZWI5</accession>
<evidence type="ECO:0000256" key="4">
    <source>
        <dbReference type="ARBA" id="ARBA00022989"/>
    </source>
</evidence>
<dbReference type="AlphaFoldDB" id="A0A9D3ZWI5"/>
<dbReference type="InterPro" id="IPR000620">
    <property type="entry name" value="EamA_dom"/>
</dbReference>
<feature type="transmembrane region" description="Helical" evidence="6">
    <location>
        <begin position="353"/>
        <end position="372"/>
    </location>
</feature>
<evidence type="ECO:0000313" key="8">
    <source>
        <dbReference type="EMBL" id="KAH1067852.1"/>
    </source>
</evidence>
<reference evidence="8 9" key="1">
    <citation type="journal article" date="2021" name="Plant Biotechnol. J.">
        <title>Multi-omics assisted identification of the key and species-specific regulatory components of drought-tolerant mechanisms in Gossypium stocksii.</title>
        <authorList>
            <person name="Yu D."/>
            <person name="Ke L."/>
            <person name="Zhang D."/>
            <person name="Wu Y."/>
            <person name="Sun Y."/>
            <person name="Mei J."/>
            <person name="Sun J."/>
            <person name="Sun Y."/>
        </authorList>
    </citation>
    <scope>NUCLEOTIDE SEQUENCE [LARGE SCALE GENOMIC DNA]</scope>
    <source>
        <strain evidence="9">cv. E1</strain>
        <tissue evidence="8">Leaf</tissue>
    </source>
</reference>
<dbReference type="Pfam" id="PF00892">
    <property type="entry name" value="EamA"/>
    <property type="match status" value="2"/>
</dbReference>
<dbReference type="PANTHER" id="PTHR31218">
    <property type="entry name" value="WAT1-RELATED PROTEIN"/>
    <property type="match status" value="1"/>
</dbReference>
<dbReference type="InterPro" id="IPR030184">
    <property type="entry name" value="WAT1-related"/>
</dbReference>
<feature type="transmembrane region" description="Helical" evidence="6">
    <location>
        <begin position="182"/>
        <end position="202"/>
    </location>
</feature>
<protein>
    <recommendedName>
        <fullName evidence="7">EamA domain-containing protein</fullName>
    </recommendedName>
</protein>
<feature type="domain" description="EamA" evidence="7">
    <location>
        <begin position="98"/>
        <end position="229"/>
    </location>
</feature>
<feature type="transmembrane region" description="Helical" evidence="6">
    <location>
        <begin position="149"/>
        <end position="170"/>
    </location>
</feature>
<dbReference type="EMBL" id="JAIQCV010000009">
    <property type="protein sequence ID" value="KAH1067852.1"/>
    <property type="molecule type" value="Genomic_DNA"/>
</dbReference>
<dbReference type="InterPro" id="IPR037185">
    <property type="entry name" value="EmrE-like"/>
</dbReference>
<proteinExistence type="inferred from homology"/>
<evidence type="ECO:0000256" key="6">
    <source>
        <dbReference type="SAM" id="Phobius"/>
    </source>
</evidence>
<evidence type="ECO:0000256" key="2">
    <source>
        <dbReference type="ARBA" id="ARBA00007635"/>
    </source>
</evidence>
<keyword evidence="3 6" id="KW-0812">Transmembrane</keyword>
<evidence type="ECO:0000256" key="3">
    <source>
        <dbReference type="ARBA" id="ARBA00022692"/>
    </source>
</evidence>
<comment type="similarity">
    <text evidence="2">Belongs to the drug/metabolite transporter (DMT) superfamily. Plant drug/metabolite exporter (P-DME) (TC 2.A.7.4) family.</text>
</comment>
<evidence type="ECO:0000256" key="5">
    <source>
        <dbReference type="ARBA" id="ARBA00023136"/>
    </source>
</evidence>
<dbReference type="GO" id="GO:0016020">
    <property type="term" value="C:membrane"/>
    <property type="evidence" value="ECO:0007669"/>
    <property type="project" value="UniProtKB-SubCell"/>
</dbReference>
<keyword evidence="5 6" id="KW-0472">Membrane</keyword>
<name>A0A9D3ZWI5_9ROSI</name>
<evidence type="ECO:0000313" key="9">
    <source>
        <dbReference type="Proteomes" id="UP000828251"/>
    </source>
</evidence>
<keyword evidence="9" id="KW-1185">Reference proteome</keyword>
<dbReference type="GO" id="GO:0022857">
    <property type="term" value="F:transmembrane transporter activity"/>
    <property type="evidence" value="ECO:0007669"/>
    <property type="project" value="InterPro"/>
</dbReference>
<feature type="transmembrane region" description="Helical" evidence="6">
    <location>
        <begin position="118"/>
        <end position="137"/>
    </location>
</feature>
<dbReference type="OrthoDB" id="1728340at2759"/>
<feature type="transmembrane region" description="Helical" evidence="6">
    <location>
        <begin position="378"/>
        <end position="399"/>
    </location>
</feature>